<dbReference type="PROSITE" id="PS51318">
    <property type="entry name" value="TAT"/>
    <property type="match status" value="1"/>
</dbReference>
<keyword evidence="3" id="KW-1185">Reference proteome</keyword>
<evidence type="ECO:0000313" key="3">
    <source>
        <dbReference type="Proteomes" id="UP000198318"/>
    </source>
</evidence>
<sequence>MSISTLLRRSATAAAATALAAAAVTVPAHADEQATTYTYVDLGSLPGYASSVANDVNAGGLVVGSAGNGVVWQDGEIGRLPMLTALGVNDAGRIVGAAYSGASNEPAHAVVYRDGELVDLGAPYGGANGSTALDINESDTVAGSFSEAGQPSRAAVWDADGAMRRLPGLGGVSYGTESQATAINERGQVIGTAVTKSGANRAVIWENGTVRDLGTLGGGGYPGTRAIDVNDQGTVVGDSQRLTGYMHAVKWSDGKITDLGTLGGSASFVSGINNRGQIVGISDTDSSGGVGRRAFIWEDGKMTDLNKVTVNLPEGAILYNAKAINDDGVIVGTGSPRAFMLVPND</sequence>
<dbReference type="NCBIfam" id="TIGR02913">
    <property type="entry name" value="HAF_rpt"/>
    <property type="match status" value="4"/>
</dbReference>
<keyword evidence="1" id="KW-0732">Signal</keyword>
<gene>
    <name evidence="2" type="ORF">SAMN05443665_1006145</name>
</gene>
<evidence type="ECO:0000256" key="1">
    <source>
        <dbReference type="SAM" id="SignalP"/>
    </source>
</evidence>
<feature type="chain" id="PRO_5012692441" evidence="1">
    <location>
        <begin position="31"/>
        <end position="345"/>
    </location>
</feature>
<protein>
    <submittedName>
        <fullName evidence="2">Probable extracellular repeat, HAF family</fullName>
    </submittedName>
</protein>
<dbReference type="InterPro" id="IPR006311">
    <property type="entry name" value="TAT_signal"/>
</dbReference>
<dbReference type="OrthoDB" id="3985792at2"/>
<dbReference type="InterPro" id="IPR014262">
    <property type="entry name" value="HAF_rpt"/>
</dbReference>
<accession>A0A239FRN4</accession>
<feature type="signal peptide" evidence="1">
    <location>
        <begin position="1"/>
        <end position="30"/>
    </location>
</feature>
<reference evidence="2 3" key="1">
    <citation type="submission" date="2017-06" db="EMBL/GenBank/DDBJ databases">
        <authorList>
            <person name="Kim H.J."/>
            <person name="Triplett B.A."/>
        </authorList>
    </citation>
    <scope>NUCLEOTIDE SEQUENCE [LARGE SCALE GENOMIC DNA]</scope>
    <source>
        <strain evidence="2 3">DSM 44715</strain>
    </source>
</reference>
<dbReference type="EMBL" id="FZOR01000006">
    <property type="protein sequence ID" value="SNS59581.1"/>
    <property type="molecule type" value="Genomic_DNA"/>
</dbReference>
<dbReference type="Proteomes" id="UP000198318">
    <property type="component" value="Unassembled WGS sequence"/>
</dbReference>
<organism evidence="2 3">
    <name type="scientific">Actinomadura meyerae</name>
    <dbReference type="NCBI Taxonomy" id="240840"/>
    <lineage>
        <taxon>Bacteria</taxon>
        <taxon>Bacillati</taxon>
        <taxon>Actinomycetota</taxon>
        <taxon>Actinomycetes</taxon>
        <taxon>Streptosporangiales</taxon>
        <taxon>Thermomonosporaceae</taxon>
        <taxon>Actinomadura</taxon>
    </lineage>
</organism>
<evidence type="ECO:0000313" key="2">
    <source>
        <dbReference type="EMBL" id="SNS59581.1"/>
    </source>
</evidence>
<name>A0A239FRN4_9ACTN</name>
<dbReference type="AlphaFoldDB" id="A0A239FRN4"/>
<dbReference type="Pfam" id="PF11949">
    <property type="entry name" value="DUF3466"/>
    <property type="match status" value="1"/>
</dbReference>
<dbReference type="RefSeq" id="WP_143227926.1">
    <property type="nucleotide sequence ID" value="NZ_FZOR01000006.1"/>
</dbReference>
<dbReference type="InterPro" id="IPR022562">
    <property type="entry name" value="DUF3466"/>
</dbReference>
<proteinExistence type="predicted"/>